<organism evidence="3 4">
    <name type="scientific">Aspergillus sclerotiicarbonarius (strain CBS 121057 / IBT 28362)</name>
    <dbReference type="NCBI Taxonomy" id="1448318"/>
    <lineage>
        <taxon>Eukaryota</taxon>
        <taxon>Fungi</taxon>
        <taxon>Dikarya</taxon>
        <taxon>Ascomycota</taxon>
        <taxon>Pezizomycotina</taxon>
        <taxon>Eurotiomycetes</taxon>
        <taxon>Eurotiomycetidae</taxon>
        <taxon>Eurotiales</taxon>
        <taxon>Aspergillaceae</taxon>
        <taxon>Aspergillus</taxon>
        <taxon>Aspergillus subgen. Circumdati</taxon>
    </lineage>
</organism>
<feature type="transmembrane region" description="Helical" evidence="2">
    <location>
        <begin position="7"/>
        <end position="31"/>
    </location>
</feature>
<feature type="compositionally biased region" description="Polar residues" evidence="1">
    <location>
        <begin position="200"/>
        <end position="209"/>
    </location>
</feature>
<dbReference type="AlphaFoldDB" id="A0A319EBW1"/>
<keyword evidence="2" id="KW-0812">Transmembrane</keyword>
<sequence length="209" mass="22648">MPSPTPLLSFLTTLFLITSFILTTYTLTTYLHQARHLTSLVQKVHIHNHPILITTSYHIFATIFTSAAYLFVLIHTLTTSTKSTSWILKGVTLLGLIFLTASVLAFTVILATGEVSFGDSVGPRVTVYLDENEGQADFVYRGDGVAVAGLVLGWVGWGVGVLSCVMMFVGGRKMEGRRMDGGEEGVEEKIKKVDVEQESETGSSAGKGE</sequence>
<evidence type="ECO:0000313" key="4">
    <source>
        <dbReference type="Proteomes" id="UP000248423"/>
    </source>
</evidence>
<evidence type="ECO:0000256" key="2">
    <source>
        <dbReference type="SAM" id="Phobius"/>
    </source>
</evidence>
<feature type="transmembrane region" description="Helical" evidence="2">
    <location>
        <begin position="145"/>
        <end position="169"/>
    </location>
</feature>
<dbReference type="OrthoDB" id="3596006at2759"/>
<gene>
    <name evidence="3" type="ORF">BO78DRAFT_447491</name>
</gene>
<name>A0A319EBW1_ASPSB</name>
<evidence type="ECO:0000256" key="1">
    <source>
        <dbReference type="SAM" id="MobiDB-lite"/>
    </source>
</evidence>
<evidence type="ECO:0000313" key="3">
    <source>
        <dbReference type="EMBL" id="PYI05415.1"/>
    </source>
</evidence>
<feature type="region of interest" description="Disordered" evidence="1">
    <location>
        <begin position="177"/>
        <end position="209"/>
    </location>
</feature>
<proteinExistence type="predicted"/>
<keyword evidence="4" id="KW-1185">Reference proteome</keyword>
<keyword evidence="2" id="KW-1133">Transmembrane helix</keyword>
<dbReference type="EMBL" id="KZ826358">
    <property type="protein sequence ID" value="PYI05415.1"/>
    <property type="molecule type" value="Genomic_DNA"/>
</dbReference>
<accession>A0A319EBW1</accession>
<feature type="transmembrane region" description="Helical" evidence="2">
    <location>
        <begin position="86"/>
        <end position="111"/>
    </location>
</feature>
<feature type="transmembrane region" description="Helical" evidence="2">
    <location>
        <begin position="51"/>
        <end position="74"/>
    </location>
</feature>
<dbReference type="Proteomes" id="UP000248423">
    <property type="component" value="Unassembled WGS sequence"/>
</dbReference>
<protein>
    <recommendedName>
        <fullName evidence="5">MARVEL domain-containing protein</fullName>
    </recommendedName>
</protein>
<feature type="compositionally biased region" description="Basic and acidic residues" evidence="1">
    <location>
        <begin position="177"/>
        <end position="195"/>
    </location>
</feature>
<keyword evidence="2" id="KW-0472">Membrane</keyword>
<dbReference type="VEuPathDB" id="FungiDB:BO78DRAFT_447491"/>
<reference evidence="3 4" key="1">
    <citation type="submission" date="2018-02" db="EMBL/GenBank/DDBJ databases">
        <title>The genomes of Aspergillus section Nigri reveals drivers in fungal speciation.</title>
        <authorList>
            <consortium name="DOE Joint Genome Institute"/>
            <person name="Vesth T.C."/>
            <person name="Nybo J."/>
            <person name="Theobald S."/>
            <person name="Brandl J."/>
            <person name="Frisvad J.C."/>
            <person name="Nielsen K.F."/>
            <person name="Lyhne E.K."/>
            <person name="Kogle M.E."/>
            <person name="Kuo A."/>
            <person name="Riley R."/>
            <person name="Clum A."/>
            <person name="Nolan M."/>
            <person name="Lipzen A."/>
            <person name="Salamov A."/>
            <person name="Henrissat B."/>
            <person name="Wiebenga A."/>
            <person name="De vries R.P."/>
            <person name="Grigoriev I.V."/>
            <person name="Mortensen U.H."/>
            <person name="Andersen M.R."/>
            <person name="Baker S.E."/>
        </authorList>
    </citation>
    <scope>NUCLEOTIDE SEQUENCE [LARGE SCALE GENOMIC DNA]</scope>
    <source>
        <strain evidence="3 4">CBS 121057</strain>
    </source>
</reference>
<evidence type="ECO:0008006" key="5">
    <source>
        <dbReference type="Google" id="ProtNLM"/>
    </source>
</evidence>